<keyword evidence="2" id="KW-0732">Signal</keyword>
<feature type="region of interest" description="Disordered" evidence="1">
    <location>
        <begin position="142"/>
        <end position="186"/>
    </location>
</feature>
<dbReference type="OrthoDB" id="4991875at2759"/>
<evidence type="ECO:0000313" key="4">
    <source>
        <dbReference type="Proteomes" id="UP000631181"/>
    </source>
</evidence>
<proteinExistence type="predicted"/>
<comment type="caution">
    <text evidence="3">The sequence shown here is derived from an EMBL/GenBank/DDBJ whole genome shotgun (WGS) entry which is preliminary data.</text>
</comment>
<evidence type="ECO:0000256" key="2">
    <source>
        <dbReference type="SAM" id="SignalP"/>
    </source>
</evidence>
<organism evidence="3 4">
    <name type="scientific">Penicillium ucsense</name>
    <dbReference type="NCBI Taxonomy" id="2839758"/>
    <lineage>
        <taxon>Eukaryota</taxon>
        <taxon>Fungi</taxon>
        <taxon>Dikarya</taxon>
        <taxon>Ascomycota</taxon>
        <taxon>Pezizomycotina</taxon>
        <taxon>Eurotiomycetes</taxon>
        <taxon>Eurotiomycetidae</taxon>
        <taxon>Eurotiales</taxon>
        <taxon>Aspergillaceae</taxon>
        <taxon>Penicillium</taxon>
    </lineage>
</organism>
<dbReference type="AlphaFoldDB" id="A0A8J8VZC6"/>
<sequence>MSFKSCIALLATVGVATAQSSVVSLFMPDTDPQPLAASIVGQSSGKVTYSINCPAGTDPTNCGMGPGMLYTSAPNDIEWSIVEPSDDFTARIVCSMGGTTTAKCTEMMGGSAANFPGTSTLDLAQSQITYLPVTVTAGAITTGDSTTPATASATSTVSKASGAAPSTVSKASGTASSTSTGGLPRITGNPRAVLGGAAAALIAAAL</sequence>
<gene>
    <name evidence="3" type="ORF">PECM_001360</name>
</gene>
<keyword evidence="4" id="KW-1185">Reference proteome</keyword>
<evidence type="ECO:0000256" key="1">
    <source>
        <dbReference type="SAM" id="MobiDB-lite"/>
    </source>
</evidence>
<feature type="compositionally biased region" description="Low complexity" evidence="1">
    <location>
        <begin position="142"/>
        <end position="182"/>
    </location>
</feature>
<protein>
    <recommendedName>
        <fullName evidence="5">GPI anchored protein</fullName>
    </recommendedName>
</protein>
<reference evidence="3" key="1">
    <citation type="journal article" date="2020" name="Front. Microbiol.">
        <title>Gene regulatory networks of Penicillium echinulatum 2HH and Penicillium oxalicum 114-2 inferred by a computational biology approach.</title>
        <authorList>
            <person name="Lenz A.R."/>
            <person name="Galan-Vasquez E."/>
            <person name="Balbinot E."/>
            <person name="De Abreu F.P."/>
            <person name="De Oliveira N.S."/>
            <person name="Da Rosa L.O."/>
            <person name="De Avila E Silva S."/>
            <person name="Camassola M."/>
            <person name="Dillon A.J.P."/>
            <person name="Perez-Rueda E."/>
        </authorList>
    </citation>
    <scope>NUCLEOTIDE SEQUENCE</scope>
    <source>
        <strain evidence="3">S1M29</strain>
    </source>
</reference>
<name>A0A8J8VZC6_9EURO</name>
<dbReference type="EMBL" id="WIWV01000127">
    <property type="protein sequence ID" value="KAF7713254.1"/>
    <property type="molecule type" value="Genomic_DNA"/>
</dbReference>
<evidence type="ECO:0000313" key="3">
    <source>
        <dbReference type="EMBL" id="KAF7713254.1"/>
    </source>
</evidence>
<dbReference type="PANTHER" id="PTHR40640:SF1">
    <property type="entry name" value="ANCHORED GLYCOPROTEIN, PUTATIVE (AFU_ORTHOLOGUE AFUA_8G04860)-RELATED"/>
    <property type="match status" value="1"/>
</dbReference>
<feature type="chain" id="PRO_5035322921" description="GPI anchored protein" evidence="2">
    <location>
        <begin position="19"/>
        <end position="206"/>
    </location>
</feature>
<evidence type="ECO:0008006" key="5">
    <source>
        <dbReference type="Google" id="ProtNLM"/>
    </source>
</evidence>
<feature type="signal peptide" evidence="2">
    <location>
        <begin position="1"/>
        <end position="18"/>
    </location>
</feature>
<dbReference type="Proteomes" id="UP000631181">
    <property type="component" value="Unassembled WGS sequence"/>
</dbReference>
<accession>A0A8J8VZC6</accession>
<dbReference type="PANTHER" id="PTHR40640">
    <property type="entry name" value="ANCHORED GLYCOPROTEIN, PUTATIVE (AFU_ORTHOLOGUE AFUA_8G04860)-RELATED"/>
    <property type="match status" value="1"/>
</dbReference>